<proteinExistence type="predicted"/>
<dbReference type="EMBL" id="LNZG01000046">
    <property type="protein sequence ID" value="ODA89509.1"/>
    <property type="molecule type" value="Genomic_DNA"/>
</dbReference>
<sequence>MFGSGVGCADGRAAQARSLETFTLDTWSQRASSISADGRKPSMMPAMLASASTRPPAASTNGAMVFCASGGVDDIGGV</sequence>
<protein>
    <submittedName>
        <fullName evidence="1">Uncharacterized protein</fullName>
    </submittedName>
</protein>
<reference evidence="1 2" key="1">
    <citation type="submission" date="2015-11" db="EMBL/GenBank/DDBJ databases">
        <authorList>
            <person name="Zhang Y."/>
            <person name="Guo Z."/>
        </authorList>
    </citation>
    <scope>NUCLEOTIDE SEQUENCE [LARGE SCALE GENOMIC DNA]</scope>
    <source>
        <strain evidence="2">gdw1</strain>
    </source>
</reference>
<name>A0A1E2SID2_LEIXY</name>
<gene>
    <name evidence="1" type="ORF">ATY41_05315</name>
</gene>
<evidence type="ECO:0000313" key="2">
    <source>
        <dbReference type="Proteomes" id="UP000094426"/>
    </source>
</evidence>
<dbReference type="AlphaFoldDB" id="A0A1E2SID2"/>
<comment type="caution">
    <text evidence="1">The sequence shown here is derived from an EMBL/GenBank/DDBJ whole genome shotgun (WGS) entry which is preliminary data.</text>
</comment>
<accession>A0A1E2SID2</accession>
<evidence type="ECO:0000313" key="1">
    <source>
        <dbReference type="EMBL" id="ODA89509.1"/>
    </source>
</evidence>
<organism evidence="1 2">
    <name type="scientific">Leifsonia xyli subsp. xyli</name>
    <dbReference type="NCBI Taxonomy" id="59736"/>
    <lineage>
        <taxon>Bacteria</taxon>
        <taxon>Bacillati</taxon>
        <taxon>Actinomycetota</taxon>
        <taxon>Actinomycetes</taxon>
        <taxon>Micrococcales</taxon>
        <taxon>Microbacteriaceae</taxon>
        <taxon>Leifsonia</taxon>
    </lineage>
</organism>
<dbReference type="Proteomes" id="UP000094426">
    <property type="component" value="Unassembled WGS sequence"/>
</dbReference>